<keyword evidence="7" id="KW-0460">Magnesium</keyword>
<dbReference type="InterPro" id="IPR001584">
    <property type="entry name" value="Integrase_cat-core"/>
</dbReference>
<dbReference type="Gene3D" id="3.30.420.10">
    <property type="entry name" value="Ribonuclease H-like superfamily/Ribonuclease H"/>
    <property type="match status" value="1"/>
</dbReference>
<dbReference type="GO" id="GO:0005634">
    <property type="term" value="C:nucleus"/>
    <property type="evidence" value="ECO:0007669"/>
    <property type="project" value="UniProtKB-ARBA"/>
</dbReference>
<protein>
    <recommendedName>
        <fullName evidence="16">Integrase catalytic domain-containing protein</fullName>
    </recommendedName>
</protein>
<dbReference type="GO" id="GO:0015074">
    <property type="term" value="P:DNA integration"/>
    <property type="evidence" value="ECO:0007669"/>
    <property type="project" value="UniProtKB-KW"/>
</dbReference>
<keyword evidence="11" id="KW-0808">Transferase</keyword>
<evidence type="ECO:0000256" key="6">
    <source>
        <dbReference type="ARBA" id="ARBA00022801"/>
    </source>
</evidence>
<evidence type="ECO:0000256" key="11">
    <source>
        <dbReference type="ARBA" id="ARBA00022932"/>
    </source>
</evidence>
<dbReference type="Pfam" id="PF07727">
    <property type="entry name" value="RVT_2"/>
    <property type="match status" value="1"/>
</dbReference>
<dbReference type="GO" id="GO:0032196">
    <property type="term" value="P:transposition"/>
    <property type="evidence" value="ECO:0007669"/>
    <property type="project" value="UniProtKB-KW"/>
</dbReference>
<dbReference type="GO" id="GO:0003964">
    <property type="term" value="F:RNA-directed DNA polymerase activity"/>
    <property type="evidence" value="ECO:0007669"/>
    <property type="project" value="UniProtKB-KW"/>
</dbReference>
<organism evidence="17 18">
    <name type="scientific">Austropuccinia psidii MF-1</name>
    <dbReference type="NCBI Taxonomy" id="1389203"/>
    <lineage>
        <taxon>Eukaryota</taxon>
        <taxon>Fungi</taxon>
        <taxon>Dikarya</taxon>
        <taxon>Basidiomycota</taxon>
        <taxon>Pucciniomycotina</taxon>
        <taxon>Pucciniomycetes</taxon>
        <taxon>Pucciniales</taxon>
        <taxon>Sphaerophragmiaceae</taxon>
        <taxon>Austropuccinia</taxon>
    </lineage>
</organism>
<dbReference type="GO" id="GO:0016787">
    <property type="term" value="F:hydrolase activity"/>
    <property type="evidence" value="ECO:0007669"/>
    <property type="project" value="UniProtKB-KW"/>
</dbReference>
<dbReference type="AlphaFoldDB" id="A0A9Q3HHP6"/>
<keyword evidence="13" id="KW-0511">Multifunctional enzyme</keyword>
<proteinExistence type="predicted"/>
<evidence type="ECO:0000256" key="10">
    <source>
        <dbReference type="ARBA" id="ARBA00022918"/>
    </source>
</evidence>
<keyword evidence="8" id="KW-0694">RNA-binding</keyword>
<dbReference type="InterPro" id="IPR039537">
    <property type="entry name" value="Retrotran_Ty1/copia-like"/>
</dbReference>
<reference evidence="17" key="1">
    <citation type="submission" date="2021-03" db="EMBL/GenBank/DDBJ databases">
        <title>Draft genome sequence of rust myrtle Austropuccinia psidii MF-1, a brazilian biotype.</title>
        <authorList>
            <person name="Quecine M.C."/>
            <person name="Pachon D.M.R."/>
            <person name="Bonatelli M.L."/>
            <person name="Correr F.H."/>
            <person name="Franceschini L.M."/>
            <person name="Leite T.F."/>
            <person name="Margarido G.R.A."/>
            <person name="Almeida C.A."/>
            <person name="Ferrarezi J.A."/>
            <person name="Labate C.A."/>
        </authorList>
    </citation>
    <scope>NUCLEOTIDE SEQUENCE</scope>
    <source>
        <strain evidence="17">MF-1</strain>
    </source>
</reference>
<evidence type="ECO:0000313" key="18">
    <source>
        <dbReference type="Proteomes" id="UP000765509"/>
    </source>
</evidence>
<keyword evidence="1" id="KW-0815">Transposition</keyword>
<sequence>MENVHERQIKKLETDVAGEFVNHQFKELSNKSGFIHVIAPPYTPEHSGVAERVNRTILNKDFCLLLTSNLPNHYWSEAINTPTYLTNIIPIPSKRNLSPFQLWTRNPWKIKKIHTFGCKVVFLIPKHKRTRKLDHVGKIGILLGLNNDSSYKILKQEMNRSIVEEVKIKDHHRLIETTWVFKTKRNNNNQIIDHKERLCSHAFSQTQGGDYSKGFAPTGKLNALRTLISVAAASGLNSEKLDIKREFLNEPIEDDVYLMVPQGLDRDKRNVFLKRKKAIYGLKQALLARYHQLSTWLMKLGFKISKEDSCVFYLKEPGPSWRFLHVDDIEIFGKNLTHFKKSIEKKFQTKMLGIADLILGIKIIHQPESITLTQSHYIDSLLDSYGMSNCKPMATPLITNCHLEHATESEKKVLQSLNINY</sequence>
<keyword evidence="11" id="KW-0239">DNA-directed DNA polymerase</keyword>
<evidence type="ECO:0000256" key="14">
    <source>
        <dbReference type="ARBA" id="ARBA00048173"/>
    </source>
</evidence>
<dbReference type="GO" id="GO:0004519">
    <property type="term" value="F:endonuclease activity"/>
    <property type="evidence" value="ECO:0007669"/>
    <property type="project" value="UniProtKB-KW"/>
</dbReference>
<evidence type="ECO:0000256" key="9">
    <source>
        <dbReference type="ARBA" id="ARBA00022908"/>
    </source>
</evidence>
<evidence type="ECO:0000259" key="16">
    <source>
        <dbReference type="PROSITE" id="PS50994"/>
    </source>
</evidence>
<dbReference type="InterPro" id="IPR013103">
    <property type="entry name" value="RVT_2"/>
</dbReference>
<dbReference type="SUPFAM" id="SSF53098">
    <property type="entry name" value="Ribonuclease H-like"/>
    <property type="match status" value="1"/>
</dbReference>
<dbReference type="GO" id="GO:0003723">
    <property type="term" value="F:RNA binding"/>
    <property type="evidence" value="ECO:0007669"/>
    <property type="project" value="UniProtKB-KW"/>
</dbReference>
<keyword evidence="10" id="KW-0695">RNA-directed DNA polymerase</keyword>
<dbReference type="OrthoDB" id="3344688at2759"/>
<evidence type="ECO:0000313" key="17">
    <source>
        <dbReference type="EMBL" id="MBW0505823.1"/>
    </source>
</evidence>
<evidence type="ECO:0000256" key="8">
    <source>
        <dbReference type="ARBA" id="ARBA00022884"/>
    </source>
</evidence>
<dbReference type="PANTHER" id="PTHR42648:SF11">
    <property type="entry name" value="TRANSPOSON TY4-P GAG-POL POLYPROTEIN"/>
    <property type="match status" value="1"/>
</dbReference>
<evidence type="ECO:0000256" key="2">
    <source>
        <dbReference type="ARBA" id="ARBA00022695"/>
    </source>
</evidence>
<evidence type="ECO:0000256" key="15">
    <source>
        <dbReference type="ARBA" id="ARBA00049244"/>
    </source>
</evidence>
<keyword evidence="18" id="KW-1185">Reference proteome</keyword>
<dbReference type="GO" id="GO:0046872">
    <property type="term" value="F:metal ion binding"/>
    <property type="evidence" value="ECO:0007669"/>
    <property type="project" value="UniProtKB-KW"/>
</dbReference>
<feature type="domain" description="Integrase catalytic" evidence="16">
    <location>
        <begin position="1"/>
        <end position="107"/>
    </location>
</feature>
<dbReference type="PROSITE" id="PS50994">
    <property type="entry name" value="INTEGRASE"/>
    <property type="match status" value="1"/>
</dbReference>
<keyword evidence="5" id="KW-0255">Endonuclease</keyword>
<evidence type="ECO:0000256" key="13">
    <source>
        <dbReference type="ARBA" id="ARBA00023268"/>
    </source>
</evidence>
<keyword evidence="4" id="KW-0479">Metal-binding</keyword>
<keyword evidence="3" id="KW-0540">Nuclease</keyword>
<comment type="caution">
    <text evidence="17">The sequence shown here is derived from an EMBL/GenBank/DDBJ whole genome shotgun (WGS) entry which is preliminary data.</text>
</comment>
<dbReference type="PANTHER" id="PTHR42648">
    <property type="entry name" value="TRANSPOSASE, PUTATIVE-RELATED"/>
    <property type="match status" value="1"/>
</dbReference>
<dbReference type="InterPro" id="IPR012337">
    <property type="entry name" value="RNaseH-like_sf"/>
</dbReference>
<evidence type="ECO:0000256" key="4">
    <source>
        <dbReference type="ARBA" id="ARBA00022723"/>
    </source>
</evidence>
<name>A0A9Q3HHP6_9BASI</name>
<keyword evidence="2" id="KW-0548">Nucleotidyltransferase</keyword>
<keyword evidence="6" id="KW-0378">Hydrolase</keyword>
<evidence type="ECO:0000256" key="12">
    <source>
        <dbReference type="ARBA" id="ARBA00023172"/>
    </source>
</evidence>
<accession>A0A9Q3HHP6</accession>
<dbReference type="EMBL" id="AVOT02018716">
    <property type="protein sequence ID" value="MBW0505823.1"/>
    <property type="molecule type" value="Genomic_DNA"/>
</dbReference>
<gene>
    <name evidence="17" type="ORF">O181_045538</name>
</gene>
<keyword evidence="9" id="KW-0229">DNA integration</keyword>
<evidence type="ECO:0000256" key="5">
    <source>
        <dbReference type="ARBA" id="ARBA00022759"/>
    </source>
</evidence>
<keyword evidence="12" id="KW-0233">DNA recombination</keyword>
<dbReference type="InterPro" id="IPR036397">
    <property type="entry name" value="RNaseH_sf"/>
</dbReference>
<dbReference type="Proteomes" id="UP000765509">
    <property type="component" value="Unassembled WGS sequence"/>
</dbReference>
<dbReference type="GO" id="GO:0003887">
    <property type="term" value="F:DNA-directed DNA polymerase activity"/>
    <property type="evidence" value="ECO:0007669"/>
    <property type="project" value="UniProtKB-KW"/>
</dbReference>
<evidence type="ECO:0000256" key="3">
    <source>
        <dbReference type="ARBA" id="ARBA00022722"/>
    </source>
</evidence>
<comment type="catalytic activity">
    <reaction evidence="14">
        <text>DNA(n) + a 2'-deoxyribonucleoside 5'-triphosphate = DNA(n+1) + diphosphate</text>
        <dbReference type="Rhea" id="RHEA:22508"/>
        <dbReference type="Rhea" id="RHEA-COMP:17339"/>
        <dbReference type="Rhea" id="RHEA-COMP:17340"/>
        <dbReference type="ChEBI" id="CHEBI:33019"/>
        <dbReference type="ChEBI" id="CHEBI:61560"/>
        <dbReference type="ChEBI" id="CHEBI:173112"/>
        <dbReference type="EC" id="2.7.7.49"/>
    </reaction>
</comment>
<evidence type="ECO:0000256" key="7">
    <source>
        <dbReference type="ARBA" id="ARBA00022842"/>
    </source>
</evidence>
<comment type="catalytic activity">
    <reaction evidence="15">
        <text>DNA(n) + a 2'-deoxyribonucleoside 5'-triphosphate = DNA(n+1) + diphosphate</text>
        <dbReference type="Rhea" id="RHEA:22508"/>
        <dbReference type="Rhea" id="RHEA-COMP:17339"/>
        <dbReference type="Rhea" id="RHEA-COMP:17340"/>
        <dbReference type="ChEBI" id="CHEBI:33019"/>
        <dbReference type="ChEBI" id="CHEBI:61560"/>
        <dbReference type="ChEBI" id="CHEBI:173112"/>
        <dbReference type="EC" id="2.7.7.7"/>
    </reaction>
</comment>
<evidence type="ECO:0000256" key="1">
    <source>
        <dbReference type="ARBA" id="ARBA00022578"/>
    </source>
</evidence>
<dbReference type="GO" id="GO:0006310">
    <property type="term" value="P:DNA recombination"/>
    <property type="evidence" value="ECO:0007669"/>
    <property type="project" value="UniProtKB-KW"/>
</dbReference>